<keyword evidence="1" id="KW-0175">Coiled coil</keyword>
<feature type="signal peptide" evidence="3">
    <location>
        <begin position="1"/>
        <end position="23"/>
    </location>
</feature>
<dbReference type="SUPFAM" id="SSF48452">
    <property type="entry name" value="TPR-like"/>
    <property type="match status" value="1"/>
</dbReference>
<gene>
    <name evidence="4" type="ORF">AN964_10560</name>
</gene>
<dbReference type="PATRIC" id="fig|157838.3.peg.2323"/>
<protein>
    <recommendedName>
        <fullName evidence="6">Lipoprotein</fullName>
    </recommendedName>
</protein>
<dbReference type="Proteomes" id="UP000051888">
    <property type="component" value="Unassembled WGS sequence"/>
</dbReference>
<dbReference type="PROSITE" id="PS51257">
    <property type="entry name" value="PROKAR_LIPOPROTEIN"/>
    <property type="match status" value="1"/>
</dbReference>
<dbReference type="OrthoDB" id="574706at2"/>
<keyword evidence="3" id="KW-0732">Signal</keyword>
<accession>A0A0Q3TIX9</accession>
<keyword evidence="5" id="KW-1185">Reference proteome</keyword>
<reference evidence="4 5" key="1">
    <citation type="submission" date="2015-09" db="EMBL/GenBank/DDBJ databases">
        <title>Genome sequencing project for genomic taxonomy and phylogenomics of Bacillus-like bacteria.</title>
        <authorList>
            <person name="Liu B."/>
            <person name="Wang J."/>
            <person name="Zhu Y."/>
            <person name="Liu G."/>
            <person name="Chen Q."/>
            <person name="Chen Z."/>
            <person name="Lan J."/>
            <person name="Che J."/>
            <person name="Ge C."/>
            <person name="Shi H."/>
            <person name="Pan Z."/>
            <person name="Liu X."/>
        </authorList>
    </citation>
    <scope>NUCLEOTIDE SEQUENCE [LARGE SCALE GENOMIC DNA]</scope>
    <source>
        <strain evidence="4 5">LMG 18435</strain>
    </source>
</reference>
<organism evidence="4 5">
    <name type="scientific">Heyndrickxia shackletonii</name>
    <dbReference type="NCBI Taxonomy" id="157838"/>
    <lineage>
        <taxon>Bacteria</taxon>
        <taxon>Bacillati</taxon>
        <taxon>Bacillota</taxon>
        <taxon>Bacilli</taxon>
        <taxon>Bacillales</taxon>
        <taxon>Bacillaceae</taxon>
        <taxon>Heyndrickxia</taxon>
    </lineage>
</organism>
<proteinExistence type="predicted"/>
<feature type="region of interest" description="Disordered" evidence="2">
    <location>
        <begin position="185"/>
        <end position="212"/>
    </location>
</feature>
<sequence>MKKLLTILACVLLLCGCTPKAYTDNLSKGEDALKAGKYIKAEQYFKKAYEKKNTSEAKELINASGLLVQSNDALQTGDFEKSIQKAKLVNSNDSKNKIMKTAIKEAEKLIEKANSLLTTKKKMEDSIDKGKSLLNLNKFDEAYKTFKEAKNEELDNKEIKNLDKQLTDLMDQTTKERQAYDNNIRTQQQEKQKQNSNEVSSTPKENSNILTHSEAEQIVRSYLKITDKNVYTKYDHDEGDNYIIHVYEVVIDDPKTKEGHTATWGWYGVNKYTKKVYDSMNN</sequence>
<feature type="chain" id="PRO_5039033520" description="Lipoprotein" evidence="3">
    <location>
        <begin position="24"/>
        <end position="282"/>
    </location>
</feature>
<evidence type="ECO:0008006" key="6">
    <source>
        <dbReference type="Google" id="ProtNLM"/>
    </source>
</evidence>
<evidence type="ECO:0000256" key="1">
    <source>
        <dbReference type="SAM" id="Coils"/>
    </source>
</evidence>
<comment type="caution">
    <text evidence="4">The sequence shown here is derived from an EMBL/GenBank/DDBJ whole genome shotgun (WGS) entry which is preliminary data.</text>
</comment>
<evidence type="ECO:0000313" key="4">
    <source>
        <dbReference type="EMBL" id="KQL53896.1"/>
    </source>
</evidence>
<dbReference type="InterPro" id="IPR011990">
    <property type="entry name" value="TPR-like_helical_dom_sf"/>
</dbReference>
<evidence type="ECO:0000256" key="2">
    <source>
        <dbReference type="SAM" id="MobiDB-lite"/>
    </source>
</evidence>
<feature type="coiled-coil region" evidence="1">
    <location>
        <begin position="96"/>
        <end position="126"/>
    </location>
</feature>
<evidence type="ECO:0000256" key="3">
    <source>
        <dbReference type="SAM" id="SignalP"/>
    </source>
</evidence>
<name>A0A0Q3TIX9_9BACI</name>
<evidence type="ECO:0000313" key="5">
    <source>
        <dbReference type="Proteomes" id="UP000051888"/>
    </source>
</evidence>
<dbReference type="AlphaFoldDB" id="A0A0Q3TIX9"/>
<dbReference type="EMBL" id="LJJC01000004">
    <property type="protein sequence ID" value="KQL53896.1"/>
    <property type="molecule type" value="Genomic_DNA"/>
</dbReference>
<dbReference type="RefSeq" id="WP_055739636.1">
    <property type="nucleotide sequence ID" value="NZ_JAAIWL010000001.1"/>
</dbReference>
<dbReference type="Gene3D" id="1.25.40.10">
    <property type="entry name" value="Tetratricopeptide repeat domain"/>
    <property type="match status" value="1"/>
</dbReference>
<feature type="compositionally biased region" description="Polar residues" evidence="2">
    <location>
        <begin position="199"/>
        <end position="211"/>
    </location>
</feature>